<sequence>MRNLEKHVTELKGRKKVKTGCRTCKIRRVKCDESRPACRRCISTGRTCDGYGIWGGGGSPFGPPQSTKEWSIYGTPIPAGSLTYEEQSCFDWFMRKTTTKFAGIFASRFWELLVFQASAQEPAVRHAVVALSAAHRFDISRGSWTPARYGIDAERFTLQQYNKAIHHLRDTTSGSGSSKNALRVALITCMLFVTLEYLRGHYQMGSAHLRYGIKLLADISAPRTRTYMAPGILSPAEDFVHDALIDSYARVTTQSAIFGHVPSNLCVVARDPQVHALPYTFSSHIEARQTLDDLLNRIHCLNRFVENLTYPAYDTITDKPEAFSTQRKILADLSLWKKAYNSSLSLLNSESRKEKVGLMLLRLHYEMAMIMASACLPSEGEMVFDTHTNDFISVMKTFYDMWRYWSTISAPMKEARHVMETSCNSTREGYSFTIESGFIPPMYYVGLKCRILKIRRLAIRLLRAAPHREGVWNGPLLADVLEEVLRIEEGSSFDVDEYLNQTKEDQLHEADFELEKNVLPEPNIPAESRIYDVKVLLPDTIKGITFMTYRKKESDQWSTFRREVKRAERSTQSWPGF</sequence>
<dbReference type="GO" id="GO:0003677">
    <property type="term" value="F:DNA binding"/>
    <property type="evidence" value="ECO:0007669"/>
    <property type="project" value="UniProtKB-KW"/>
</dbReference>
<evidence type="ECO:0000256" key="5">
    <source>
        <dbReference type="ARBA" id="ARBA00023163"/>
    </source>
</evidence>
<dbReference type="InterPro" id="IPR036864">
    <property type="entry name" value="Zn2-C6_fun-type_DNA-bd_sf"/>
</dbReference>
<protein>
    <recommendedName>
        <fullName evidence="7">Zn(2)-C6 fungal-type domain-containing protein</fullName>
    </recommendedName>
</protein>
<accession>A0A9W9TIH7</accession>
<keyword evidence="4" id="KW-0238">DNA-binding</keyword>
<evidence type="ECO:0000256" key="2">
    <source>
        <dbReference type="ARBA" id="ARBA00022833"/>
    </source>
</evidence>
<dbReference type="InterPro" id="IPR052360">
    <property type="entry name" value="Transcr_Regulatory_Proteins"/>
</dbReference>
<evidence type="ECO:0000256" key="4">
    <source>
        <dbReference type="ARBA" id="ARBA00023125"/>
    </source>
</evidence>
<dbReference type="GO" id="GO:0000981">
    <property type="term" value="F:DNA-binding transcription factor activity, RNA polymerase II-specific"/>
    <property type="evidence" value="ECO:0007669"/>
    <property type="project" value="InterPro"/>
</dbReference>
<keyword evidence="6" id="KW-0539">Nucleus</keyword>
<keyword evidence="5" id="KW-0804">Transcription</keyword>
<evidence type="ECO:0000256" key="1">
    <source>
        <dbReference type="ARBA" id="ARBA00022723"/>
    </source>
</evidence>
<reference evidence="8" key="2">
    <citation type="journal article" date="2023" name="IMA Fungus">
        <title>Comparative genomic study of the Penicillium genus elucidates a diverse pangenome and 15 lateral gene transfer events.</title>
        <authorList>
            <person name="Petersen C."/>
            <person name="Sorensen T."/>
            <person name="Nielsen M.R."/>
            <person name="Sondergaard T.E."/>
            <person name="Sorensen J.L."/>
            <person name="Fitzpatrick D.A."/>
            <person name="Frisvad J.C."/>
            <person name="Nielsen K.L."/>
        </authorList>
    </citation>
    <scope>NUCLEOTIDE SEQUENCE</scope>
    <source>
        <strain evidence="8">IBT 23319</strain>
    </source>
</reference>
<dbReference type="Pfam" id="PF00172">
    <property type="entry name" value="Zn_clus"/>
    <property type="match status" value="1"/>
</dbReference>
<comment type="caution">
    <text evidence="8">The sequence shown here is derived from an EMBL/GenBank/DDBJ whole genome shotgun (WGS) entry which is preliminary data.</text>
</comment>
<proteinExistence type="predicted"/>
<dbReference type="PROSITE" id="PS00463">
    <property type="entry name" value="ZN2_CY6_FUNGAL_1"/>
    <property type="match status" value="1"/>
</dbReference>
<feature type="domain" description="Zn(2)-C6 fungal-type" evidence="7">
    <location>
        <begin position="20"/>
        <end position="48"/>
    </location>
</feature>
<dbReference type="CDD" id="cd00067">
    <property type="entry name" value="GAL4"/>
    <property type="match status" value="1"/>
</dbReference>
<dbReference type="Proteomes" id="UP001147733">
    <property type="component" value="Unassembled WGS sequence"/>
</dbReference>
<dbReference type="PROSITE" id="PS50048">
    <property type="entry name" value="ZN2_CY6_FUNGAL_2"/>
    <property type="match status" value="1"/>
</dbReference>
<dbReference type="GeneID" id="81386855"/>
<evidence type="ECO:0000259" key="7">
    <source>
        <dbReference type="PROSITE" id="PS50048"/>
    </source>
</evidence>
<gene>
    <name evidence="8" type="ORF">N7469_008770</name>
</gene>
<evidence type="ECO:0000313" key="8">
    <source>
        <dbReference type="EMBL" id="KAJ5222530.1"/>
    </source>
</evidence>
<dbReference type="AlphaFoldDB" id="A0A9W9TIH7"/>
<dbReference type="SUPFAM" id="SSF57701">
    <property type="entry name" value="Zn2/Cys6 DNA-binding domain"/>
    <property type="match status" value="1"/>
</dbReference>
<reference evidence="8" key="1">
    <citation type="submission" date="2022-11" db="EMBL/GenBank/DDBJ databases">
        <authorList>
            <person name="Petersen C."/>
        </authorList>
    </citation>
    <scope>NUCLEOTIDE SEQUENCE</scope>
    <source>
        <strain evidence="8">IBT 23319</strain>
    </source>
</reference>
<dbReference type="GO" id="GO:0008270">
    <property type="term" value="F:zinc ion binding"/>
    <property type="evidence" value="ECO:0007669"/>
    <property type="project" value="InterPro"/>
</dbReference>
<dbReference type="Gene3D" id="4.10.240.10">
    <property type="entry name" value="Zn(2)-C6 fungal-type DNA-binding domain"/>
    <property type="match status" value="1"/>
</dbReference>
<dbReference type="EMBL" id="JAPQKT010000008">
    <property type="protein sequence ID" value="KAJ5222530.1"/>
    <property type="molecule type" value="Genomic_DNA"/>
</dbReference>
<evidence type="ECO:0000313" key="9">
    <source>
        <dbReference type="Proteomes" id="UP001147733"/>
    </source>
</evidence>
<keyword evidence="1" id="KW-0479">Metal-binding</keyword>
<dbReference type="RefSeq" id="XP_056497453.1">
    <property type="nucleotide sequence ID" value="XM_056647688.1"/>
</dbReference>
<keyword evidence="2" id="KW-0862">Zinc</keyword>
<evidence type="ECO:0000256" key="3">
    <source>
        <dbReference type="ARBA" id="ARBA00023015"/>
    </source>
</evidence>
<keyword evidence="3" id="KW-0805">Transcription regulation</keyword>
<name>A0A9W9TIH7_PENCI</name>
<dbReference type="SMART" id="SM00066">
    <property type="entry name" value="GAL4"/>
    <property type="match status" value="1"/>
</dbReference>
<organism evidence="8 9">
    <name type="scientific">Penicillium citrinum</name>
    <dbReference type="NCBI Taxonomy" id="5077"/>
    <lineage>
        <taxon>Eukaryota</taxon>
        <taxon>Fungi</taxon>
        <taxon>Dikarya</taxon>
        <taxon>Ascomycota</taxon>
        <taxon>Pezizomycotina</taxon>
        <taxon>Eurotiomycetes</taxon>
        <taxon>Eurotiomycetidae</taxon>
        <taxon>Eurotiales</taxon>
        <taxon>Aspergillaceae</taxon>
        <taxon>Penicillium</taxon>
    </lineage>
</organism>
<evidence type="ECO:0000256" key="6">
    <source>
        <dbReference type="ARBA" id="ARBA00023242"/>
    </source>
</evidence>
<dbReference type="InterPro" id="IPR001138">
    <property type="entry name" value="Zn2Cys6_DnaBD"/>
</dbReference>
<keyword evidence="9" id="KW-1185">Reference proteome</keyword>
<dbReference type="PANTHER" id="PTHR36206:SF16">
    <property type="entry name" value="TRANSCRIPTION FACTOR DOMAIN-CONTAINING PROTEIN-RELATED"/>
    <property type="match status" value="1"/>
</dbReference>
<dbReference type="OrthoDB" id="2593732at2759"/>
<dbReference type="PANTHER" id="PTHR36206">
    <property type="entry name" value="ASPERCRYPTIN BIOSYNTHESIS CLUSTER-SPECIFIC TRANSCRIPTION REGULATOR ATNN-RELATED"/>
    <property type="match status" value="1"/>
</dbReference>